<feature type="active site" description="Proton acceptor" evidence="4 5">
    <location>
        <position position="176"/>
    </location>
</feature>
<feature type="binding site" evidence="4 6">
    <location>
        <position position="89"/>
    </location>
    <ligand>
        <name>substrate</name>
    </ligand>
</feature>
<keyword evidence="3 4" id="KW-0520">NAD</keyword>
<dbReference type="PRINTS" id="PR00086">
    <property type="entry name" value="LLDHDRGNASE"/>
</dbReference>
<organism evidence="10 13">
    <name type="scientific">Poseidonibacter ostreae</name>
    <dbReference type="NCBI Taxonomy" id="2654171"/>
    <lineage>
        <taxon>Bacteria</taxon>
        <taxon>Pseudomonadati</taxon>
        <taxon>Campylobacterota</taxon>
        <taxon>Epsilonproteobacteria</taxon>
        <taxon>Campylobacterales</taxon>
        <taxon>Arcobacteraceae</taxon>
        <taxon>Poseidonibacter</taxon>
    </lineage>
</organism>
<feature type="binding site" evidence="4 6">
    <location>
        <position position="83"/>
    </location>
    <ligand>
        <name>substrate</name>
    </ligand>
</feature>
<evidence type="ECO:0000313" key="12">
    <source>
        <dbReference type="Proteomes" id="UP000461010"/>
    </source>
</evidence>
<dbReference type="Gene3D" id="3.40.50.720">
    <property type="entry name" value="NAD(P)-binding Rossmann-like Domain"/>
    <property type="match status" value="1"/>
</dbReference>
<keyword evidence="12" id="KW-1185">Reference proteome</keyword>
<dbReference type="InterPro" id="IPR001557">
    <property type="entry name" value="L-lactate/malate_DH"/>
</dbReference>
<dbReference type="InterPro" id="IPR001236">
    <property type="entry name" value="Lactate/malate_DH_N"/>
</dbReference>
<dbReference type="FunFam" id="3.40.50.720:FF:000018">
    <property type="entry name" value="Malate dehydrogenase"/>
    <property type="match status" value="1"/>
</dbReference>
<accession>A0A6L4WPI3</accession>
<dbReference type="InterPro" id="IPR011275">
    <property type="entry name" value="Malate_DH_type3"/>
</dbReference>
<evidence type="ECO:0000256" key="6">
    <source>
        <dbReference type="PIRSR" id="PIRSR000102-2"/>
    </source>
</evidence>
<evidence type="ECO:0000256" key="7">
    <source>
        <dbReference type="PIRSR" id="PIRSR000102-3"/>
    </source>
</evidence>
<dbReference type="InterPro" id="IPR022383">
    <property type="entry name" value="Lactate/malate_DH_C"/>
</dbReference>
<dbReference type="PANTHER" id="PTHR43128">
    <property type="entry name" value="L-2-HYDROXYCARBOXYLATE DEHYDROGENASE (NAD(P)(+))"/>
    <property type="match status" value="1"/>
</dbReference>
<proteinExistence type="inferred from homology"/>
<comment type="similarity">
    <text evidence="4">Belongs to the LDH/MDH superfamily. MDH type 3 family.</text>
</comment>
<dbReference type="GO" id="GO:0004459">
    <property type="term" value="F:L-lactate dehydrogenase (NAD+) activity"/>
    <property type="evidence" value="ECO:0007669"/>
    <property type="project" value="TreeGrafter"/>
</dbReference>
<dbReference type="EMBL" id="WFKK01000054">
    <property type="protein sequence ID" value="KAB7885621.1"/>
    <property type="molecule type" value="Genomic_DNA"/>
</dbReference>
<dbReference type="FunFam" id="3.90.110.10:FF:000004">
    <property type="entry name" value="Malate dehydrogenase"/>
    <property type="match status" value="1"/>
</dbReference>
<feature type="binding site" evidence="4 7">
    <location>
        <begin position="119"/>
        <end position="121"/>
    </location>
    <ligand>
        <name>NAD(+)</name>
        <dbReference type="ChEBI" id="CHEBI:57540"/>
    </ligand>
</feature>
<dbReference type="GO" id="GO:0006089">
    <property type="term" value="P:lactate metabolic process"/>
    <property type="evidence" value="ECO:0007669"/>
    <property type="project" value="TreeGrafter"/>
</dbReference>
<feature type="binding site" evidence="4 7">
    <location>
        <position position="34"/>
    </location>
    <ligand>
        <name>NAD(+)</name>
        <dbReference type="ChEBI" id="CHEBI:57540"/>
    </ligand>
</feature>
<feature type="domain" description="Lactate/malate dehydrogenase C-terminal" evidence="9">
    <location>
        <begin position="148"/>
        <end position="308"/>
    </location>
</feature>
<evidence type="ECO:0000313" key="11">
    <source>
        <dbReference type="EMBL" id="KAB7889158.1"/>
    </source>
</evidence>
<dbReference type="Proteomes" id="UP000472839">
    <property type="component" value="Unassembled WGS sequence"/>
</dbReference>
<dbReference type="InterPro" id="IPR036291">
    <property type="entry name" value="NAD(P)-bd_dom_sf"/>
</dbReference>
<evidence type="ECO:0000256" key="4">
    <source>
        <dbReference type="HAMAP-Rule" id="MF_00487"/>
    </source>
</evidence>
<evidence type="ECO:0000256" key="3">
    <source>
        <dbReference type="ARBA" id="ARBA00023027"/>
    </source>
</evidence>
<comment type="function">
    <text evidence="4">Catalyzes the reversible oxidation of malate to oxaloacetate.</text>
</comment>
<gene>
    <name evidence="4" type="primary">mdh</name>
    <name evidence="11" type="ORF">GBG18_11585</name>
    <name evidence="10" type="ORF">GBG19_13725</name>
</gene>
<dbReference type="PIRSF" id="PIRSF000102">
    <property type="entry name" value="Lac_mal_DH"/>
    <property type="match status" value="1"/>
</dbReference>
<evidence type="ECO:0000313" key="13">
    <source>
        <dbReference type="Proteomes" id="UP000472839"/>
    </source>
</evidence>
<comment type="caution">
    <text evidence="10">The sequence shown here is derived from an EMBL/GenBank/DDBJ whole genome shotgun (WGS) entry which is preliminary data.</text>
</comment>
<dbReference type="AlphaFoldDB" id="A0A6L4WPI3"/>
<feature type="binding site" evidence="4 6">
    <location>
        <position position="121"/>
    </location>
    <ligand>
        <name>substrate</name>
    </ligand>
</feature>
<protein>
    <recommendedName>
        <fullName evidence="4">Malate dehydrogenase</fullName>
        <ecNumber evidence="4">1.1.1.37</ecNumber>
    </recommendedName>
</protein>
<keyword evidence="2 4" id="KW-0560">Oxidoreductase</keyword>
<sequence>MNKKIGIIGAGNVGSSLAFTLATKAVCSHIVIKDIRENIVEAMCLDISQASNSAKSHTIVTAAKEAKDLKDCDVVVITAGVPRKPGMSRNELLLINANIMKSVIADIKDNCPNTIIIVVSNPLDAMVYAALKTSGFASNKVIGMAGILDSSRMSHFIYEKLGYGAGQIQSSVMGGHGDDMVPLTNYSTVAGVCIEELLNKKDIDDIVQKTKNGGLQIVKLLETGSAYYAPAYSTSRMIESILNNEKKIYPCAVLLSGEYGYTNIVAGVPVMLGINGVEKIIKLELNEEQKNQFDKSVLSVKELTDVLDKEFF</sequence>
<dbReference type="GO" id="GO:0030060">
    <property type="term" value="F:L-malate dehydrogenase (NAD+) activity"/>
    <property type="evidence" value="ECO:0007669"/>
    <property type="project" value="UniProtKB-UniRule"/>
</dbReference>
<dbReference type="Proteomes" id="UP000461010">
    <property type="component" value="Unassembled WGS sequence"/>
</dbReference>
<dbReference type="InterPro" id="IPR015955">
    <property type="entry name" value="Lactate_DH/Glyco_Ohase_4_C"/>
</dbReference>
<feature type="domain" description="Lactate/malate dehydrogenase N-terminal" evidence="8">
    <location>
        <begin position="4"/>
        <end position="143"/>
    </location>
</feature>
<name>A0A6L4WPI3_9BACT</name>
<evidence type="ECO:0000256" key="5">
    <source>
        <dbReference type="PIRSR" id="PIRSR000102-1"/>
    </source>
</evidence>
<evidence type="ECO:0000259" key="9">
    <source>
        <dbReference type="Pfam" id="PF02866"/>
    </source>
</evidence>
<dbReference type="GO" id="GO:0006099">
    <property type="term" value="P:tricarboxylic acid cycle"/>
    <property type="evidence" value="ECO:0007669"/>
    <property type="project" value="UniProtKB-UniRule"/>
</dbReference>
<evidence type="ECO:0000313" key="10">
    <source>
        <dbReference type="EMBL" id="KAB7885621.1"/>
    </source>
</evidence>
<feature type="binding site" evidence="4 6">
    <location>
        <position position="152"/>
    </location>
    <ligand>
        <name>substrate</name>
    </ligand>
</feature>
<keyword evidence="1 4" id="KW-0816">Tricarboxylic acid cycle</keyword>
<reference evidence="12 13" key="1">
    <citation type="submission" date="2019-10" db="EMBL/GenBank/DDBJ databases">
        <title>Poseidonibacter ostreae sp. nov., isolated from the gut of the Ostrea denselamellosa.</title>
        <authorList>
            <person name="Choi A."/>
        </authorList>
    </citation>
    <scope>NUCLEOTIDE SEQUENCE [LARGE SCALE GENOMIC DNA]</scope>
    <source>
        <strain evidence="10 13">SJOD-M-33</strain>
        <strain evidence="11 12">SJOD-M-5</strain>
    </source>
</reference>
<dbReference type="HAMAP" id="MF_00487">
    <property type="entry name" value="Malate_dehydrog_3"/>
    <property type="match status" value="1"/>
</dbReference>
<evidence type="ECO:0000256" key="2">
    <source>
        <dbReference type="ARBA" id="ARBA00023002"/>
    </source>
</evidence>
<dbReference type="Gene3D" id="3.90.110.10">
    <property type="entry name" value="Lactate dehydrogenase/glycoside hydrolase, family 4, C-terminal"/>
    <property type="match status" value="1"/>
</dbReference>
<dbReference type="SUPFAM" id="SSF56327">
    <property type="entry name" value="LDH C-terminal domain-like"/>
    <property type="match status" value="1"/>
</dbReference>
<dbReference type="Pfam" id="PF02866">
    <property type="entry name" value="Ldh_1_C"/>
    <property type="match status" value="1"/>
</dbReference>
<evidence type="ECO:0000256" key="1">
    <source>
        <dbReference type="ARBA" id="ARBA00022532"/>
    </source>
</evidence>
<dbReference type="EC" id="1.1.1.37" evidence="4"/>
<feature type="binding site" evidence="4 7">
    <location>
        <position position="96"/>
    </location>
    <ligand>
        <name>NAD(+)</name>
        <dbReference type="ChEBI" id="CHEBI:57540"/>
    </ligand>
</feature>
<feature type="binding site" evidence="4 7">
    <location>
        <begin position="9"/>
        <end position="14"/>
    </location>
    <ligand>
        <name>NAD(+)</name>
        <dbReference type="ChEBI" id="CHEBI:57540"/>
    </ligand>
</feature>
<dbReference type="SUPFAM" id="SSF51735">
    <property type="entry name" value="NAD(P)-binding Rossmann-fold domains"/>
    <property type="match status" value="1"/>
</dbReference>
<dbReference type="NCBIfam" id="NF004863">
    <property type="entry name" value="PRK06223.1"/>
    <property type="match status" value="1"/>
</dbReference>
<dbReference type="RefSeq" id="WP_152191255.1">
    <property type="nucleotide sequence ID" value="NZ_WFKI01000001.1"/>
</dbReference>
<dbReference type="CDD" id="cd01339">
    <property type="entry name" value="LDH-like_MDH"/>
    <property type="match status" value="1"/>
</dbReference>
<dbReference type="EMBL" id="WFKJ01000039">
    <property type="protein sequence ID" value="KAB7889158.1"/>
    <property type="molecule type" value="Genomic_DNA"/>
</dbReference>
<dbReference type="Pfam" id="PF00056">
    <property type="entry name" value="Ldh_1_N"/>
    <property type="match status" value="1"/>
</dbReference>
<comment type="catalytic activity">
    <reaction evidence="4">
        <text>(S)-malate + NAD(+) = oxaloacetate + NADH + H(+)</text>
        <dbReference type="Rhea" id="RHEA:21432"/>
        <dbReference type="ChEBI" id="CHEBI:15378"/>
        <dbReference type="ChEBI" id="CHEBI:15589"/>
        <dbReference type="ChEBI" id="CHEBI:16452"/>
        <dbReference type="ChEBI" id="CHEBI:57540"/>
        <dbReference type="ChEBI" id="CHEBI:57945"/>
        <dbReference type="EC" id="1.1.1.37"/>
    </reaction>
</comment>
<evidence type="ECO:0000259" key="8">
    <source>
        <dbReference type="Pfam" id="PF00056"/>
    </source>
</evidence>
<dbReference type="PANTHER" id="PTHR43128:SF16">
    <property type="entry name" value="L-LACTATE DEHYDROGENASE"/>
    <property type="match status" value="1"/>
</dbReference>